<dbReference type="OrthoDB" id="269872at2759"/>
<sequence>MDIWTREEELIRRNAAIDSRDQGNHGTPLRKSRSISKIPIRGDLSPEKRTQFLLKNDDPFYGKETRKKKATDEDLLASLRQENEVLKKEKCVLQRQVDRNIEAESKRKTEVSDLKLRLGESQRLYSNATREIEEKERQNKKHESTIKTLQLRLERQDESLDKSRNEVGELKALNKSTKETFKVEKEEGLAKLKACERDLERMASAYSKQQELVEVLKKQKLHLEAAQVLQFSEEEFLQSLNWKVATSAQAPLPEMTAS</sequence>
<name>A0A7R8CC20_LEPSM</name>
<dbReference type="PANTHER" id="PTHR23313:SF0">
    <property type="entry name" value="TESTIS-EXPRESSED PROTEIN 9"/>
    <property type="match status" value="1"/>
</dbReference>
<evidence type="ECO:0000256" key="2">
    <source>
        <dbReference type="SAM" id="MobiDB-lite"/>
    </source>
</evidence>
<reference evidence="3" key="1">
    <citation type="submission" date="2021-02" db="EMBL/GenBank/DDBJ databases">
        <authorList>
            <person name="Bekaert M."/>
        </authorList>
    </citation>
    <scope>NUCLEOTIDE SEQUENCE</scope>
    <source>
        <strain evidence="3">IoA-00</strain>
    </source>
</reference>
<feature type="region of interest" description="Disordered" evidence="2">
    <location>
        <begin position="15"/>
        <end position="37"/>
    </location>
</feature>
<dbReference type="EMBL" id="HG994580">
    <property type="protein sequence ID" value="CAF2758876.1"/>
    <property type="molecule type" value="Genomic_DNA"/>
</dbReference>
<keyword evidence="1" id="KW-0175">Coiled coil</keyword>
<dbReference type="AlphaFoldDB" id="A0A7R8CC20"/>
<dbReference type="PANTHER" id="PTHR23313">
    <property type="entry name" value="TSEC1-RELATED"/>
    <property type="match status" value="1"/>
</dbReference>
<organism evidence="3 4">
    <name type="scientific">Lepeophtheirus salmonis</name>
    <name type="common">Salmon louse</name>
    <name type="synonym">Caligus salmonis</name>
    <dbReference type="NCBI Taxonomy" id="72036"/>
    <lineage>
        <taxon>Eukaryota</taxon>
        <taxon>Metazoa</taxon>
        <taxon>Ecdysozoa</taxon>
        <taxon>Arthropoda</taxon>
        <taxon>Crustacea</taxon>
        <taxon>Multicrustacea</taxon>
        <taxon>Hexanauplia</taxon>
        <taxon>Copepoda</taxon>
        <taxon>Siphonostomatoida</taxon>
        <taxon>Caligidae</taxon>
        <taxon>Lepeophtheirus</taxon>
    </lineage>
</organism>
<evidence type="ECO:0000313" key="4">
    <source>
        <dbReference type="Proteomes" id="UP000675881"/>
    </source>
</evidence>
<gene>
    <name evidence="3" type="ORF">LSAA_591</name>
</gene>
<keyword evidence="4" id="KW-1185">Reference proteome</keyword>
<evidence type="ECO:0000313" key="3">
    <source>
        <dbReference type="EMBL" id="CAF2758876.1"/>
    </source>
</evidence>
<feature type="coiled-coil region" evidence="1">
    <location>
        <begin position="118"/>
        <end position="219"/>
    </location>
</feature>
<proteinExistence type="predicted"/>
<evidence type="ECO:0000256" key="1">
    <source>
        <dbReference type="SAM" id="Coils"/>
    </source>
</evidence>
<dbReference type="Proteomes" id="UP000675881">
    <property type="component" value="Chromosome 1"/>
</dbReference>
<protein>
    <submittedName>
        <fullName evidence="3">(salmon louse) hypothetical protein</fullName>
    </submittedName>
</protein>
<accession>A0A7R8CC20</accession>